<comment type="similarity">
    <text evidence="4">Belongs to the SprT family.</text>
</comment>
<evidence type="ECO:0000256" key="2">
    <source>
        <dbReference type="ARBA" id="ARBA00022723"/>
    </source>
</evidence>
<evidence type="ECO:0000259" key="5">
    <source>
        <dbReference type="SMART" id="SM00731"/>
    </source>
</evidence>
<dbReference type="InterPro" id="IPR023524">
    <property type="entry name" value="Uncharacterised_SprT-like"/>
</dbReference>
<sequence>MNTVSWQDFNLQEYVEKVSLEDFGIAFINQAFWNNRLRTTGGRFFPKDFHLDFNPKIYEKFDLNVFRGIVRHELCHYHLYKAGKGYQHVDRDFKNLLKAVDGLRYTPTYDRPQTPISSQHKYICTKCGQRYVRKRRINTIKYVCGKCRGRLKEI</sequence>
<dbReference type="Proteomes" id="UP000177273">
    <property type="component" value="Unassembled WGS sequence"/>
</dbReference>
<dbReference type="GO" id="GO:0008270">
    <property type="term" value="F:zinc ion binding"/>
    <property type="evidence" value="ECO:0007669"/>
    <property type="project" value="UniProtKB-UniRule"/>
</dbReference>
<evidence type="ECO:0000313" key="6">
    <source>
        <dbReference type="EMBL" id="OFI46463.1"/>
    </source>
</evidence>
<dbReference type="NCBIfam" id="NF003339">
    <property type="entry name" value="PRK04351.1"/>
    <property type="match status" value="1"/>
</dbReference>
<proteinExistence type="inferred from homology"/>
<dbReference type="Pfam" id="PF17283">
    <property type="entry name" value="Zn_ribbon_SprT"/>
    <property type="match status" value="1"/>
</dbReference>
<dbReference type="InterPro" id="IPR006640">
    <property type="entry name" value="SprT-like_domain"/>
</dbReference>
<organism evidence="6 7">
    <name type="scientific">Floricoccus penangensis</name>
    <dbReference type="NCBI Taxonomy" id="1859475"/>
    <lineage>
        <taxon>Bacteria</taxon>
        <taxon>Bacillati</taxon>
        <taxon>Bacillota</taxon>
        <taxon>Bacilli</taxon>
        <taxon>Lactobacillales</taxon>
        <taxon>Streptococcaceae</taxon>
        <taxon>Floricoccus</taxon>
    </lineage>
</organism>
<feature type="binding site" evidence="4">
    <location>
        <position position="76"/>
    </location>
    <ligand>
        <name>Zn(2+)</name>
        <dbReference type="ChEBI" id="CHEBI:29105"/>
    </ligand>
</feature>
<dbReference type="GO" id="GO:0005737">
    <property type="term" value="C:cytoplasm"/>
    <property type="evidence" value="ECO:0007669"/>
    <property type="project" value="UniProtKB-SubCell"/>
</dbReference>
<dbReference type="GO" id="GO:0006950">
    <property type="term" value="P:response to stress"/>
    <property type="evidence" value="ECO:0007669"/>
    <property type="project" value="UniProtKB-ARBA"/>
</dbReference>
<reference evidence="7" key="1">
    <citation type="submission" date="2016-09" db="EMBL/GenBank/DDBJ databases">
        <title>Draft genome sequence of a novel species of the family Streptococcaceae isolated from flowers.</title>
        <authorList>
            <person name="Chuah L.-O."/>
            <person name="Yap K.-P."/>
            <person name="Thong K.L."/>
            <person name="Liong M.T."/>
            <person name="Ahmad R."/>
            <person name="Rusul G."/>
        </authorList>
    </citation>
    <scope>NUCLEOTIDE SEQUENCE [LARGE SCALE GENOMIC DNA]</scope>
    <source>
        <strain evidence="7">HibF3</strain>
    </source>
</reference>
<dbReference type="Pfam" id="PF10263">
    <property type="entry name" value="SprT-like"/>
    <property type="match status" value="1"/>
</dbReference>
<evidence type="ECO:0000256" key="4">
    <source>
        <dbReference type="HAMAP-Rule" id="MF_00745"/>
    </source>
</evidence>
<dbReference type="HAMAP" id="MF_00745">
    <property type="entry name" value="SprT_like"/>
    <property type="match status" value="1"/>
</dbReference>
<comment type="subcellular location">
    <subcellularLocation>
        <location evidence="4">Cytoplasm</location>
    </subcellularLocation>
</comment>
<feature type="binding site" evidence="4">
    <location>
        <position position="72"/>
    </location>
    <ligand>
        <name>Zn(2+)</name>
        <dbReference type="ChEBI" id="CHEBI:29105"/>
    </ligand>
</feature>
<keyword evidence="1 4" id="KW-0963">Cytoplasm</keyword>
<protein>
    <recommendedName>
        <fullName evidence="4">Protein SprT-like</fullName>
    </recommendedName>
</protein>
<feature type="domain" description="SprT-like" evidence="5">
    <location>
        <begin position="9"/>
        <end position="154"/>
    </location>
</feature>
<keyword evidence="2 4" id="KW-0479">Metal-binding</keyword>
<evidence type="ECO:0000313" key="7">
    <source>
        <dbReference type="Proteomes" id="UP000177273"/>
    </source>
</evidence>
<gene>
    <name evidence="6" type="ORF">BG262_05460</name>
</gene>
<dbReference type="InterPro" id="IPR035240">
    <property type="entry name" value="SprT_Zn_ribbon"/>
</dbReference>
<keyword evidence="3 4" id="KW-0862">Zinc</keyword>
<evidence type="ECO:0000256" key="3">
    <source>
        <dbReference type="ARBA" id="ARBA00022833"/>
    </source>
</evidence>
<accession>A0A9Q5JGH4</accession>
<evidence type="ECO:0000256" key="1">
    <source>
        <dbReference type="ARBA" id="ARBA00022490"/>
    </source>
</evidence>
<dbReference type="OrthoDB" id="9799909at2"/>
<dbReference type="AlphaFoldDB" id="A0A9Q5JGH4"/>
<name>A0A9Q5JGH4_9LACT</name>
<dbReference type="EMBL" id="MKIQ01000028">
    <property type="protein sequence ID" value="OFI46463.1"/>
    <property type="molecule type" value="Genomic_DNA"/>
</dbReference>
<dbReference type="SMART" id="SM00731">
    <property type="entry name" value="SprT"/>
    <property type="match status" value="1"/>
</dbReference>
<keyword evidence="7" id="KW-1185">Reference proteome</keyword>
<comment type="caution">
    <text evidence="6">The sequence shown here is derived from an EMBL/GenBank/DDBJ whole genome shotgun (WGS) entry which is preliminary data.</text>
</comment>
<feature type="active site" evidence="4">
    <location>
        <position position="73"/>
    </location>
</feature>
<comment type="cofactor">
    <cofactor evidence="4">
        <name>Zn(2+)</name>
        <dbReference type="ChEBI" id="CHEBI:29105"/>
    </cofactor>
    <text evidence="4">Binds 1 zinc ion.</text>
</comment>
<dbReference type="RefSeq" id="WP_070788400.1">
    <property type="nucleotide sequence ID" value="NZ_MKIQ01000028.1"/>
</dbReference>